<sequence length="30" mass="3028">DVRGGVTDVRGAGADVRGTAEARDAAEAER</sequence>
<organism evidence="2 3">
    <name type="scientific">Streptomyces parvus</name>
    <dbReference type="NCBI Taxonomy" id="66428"/>
    <lineage>
        <taxon>Bacteria</taxon>
        <taxon>Bacillati</taxon>
        <taxon>Actinomycetota</taxon>
        <taxon>Actinomycetes</taxon>
        <taxon>Kitasatosporales</taxon>
        <taxon>Streptomycetaceae</taxon>
        <taxon>Streptomyces</taxon>
    </lineage>
</organism>
<accession>A0A7K3RNR3</accession>
<comment type="caution">
    <text evidence="2">The sequence shown here is derived from an EMBL/GenBank/DDBJ whole genome shotgun (WGS) entry which is preliminary data.</text>
</comment>
<feature type="region of interest" description="Disordered" evidence="1">
    <location>
        <begin position="1"/>
        <end position="30"/>
    </location>
</feature>
<protein>
    <submittedName>
        <fullName evidence="2">CDP-diacylglycerol--glycerol-3-phosphate 3-phosphatidyltransferase</fullName>
    </submittedName>
</protein>
<dbReference type="AlphaFoldDB" id="A0A7K3RNR3"/>
<proteinExistence type="predicted"/>
<reference evidence="2 3" key="1">
    <citation type="submission" date="2020-01" db="EMBL/GenBank/DDBJ databases">
        <title>Insect and environment-associated Actinomycetes.</title>
        <authorList>
            <person name="Currrie C."/>
            <person name="Chevrette M."/>
            <person name="Carlson C."/>
            <person name="Stubbendieck R."/>
            <person name="Wendt-Pienkowski E."/>
        </authorList>
    </citation>
    <scope>NUCLEOTIDE SEQUENCE [LARGE SCALE GENOMIC DNA]</scope>
    <source>
        <strain evidence="2 3">SID7590</strain>
    </source>
</reference>
<dbReference type="Proteomes" id="UP000469670">
    <property type="component" value="Unassembled WGS sequence"/>
</dbReference>
<evidence type="ECO:0000313" key="3">
    <source>
        <dbReference type="Proteomes" id="UP000469670"/>
    </source>
</evidence>
<name>A0A7K3RNR3_9ACTN</name>
<gene>
    <name evidence="2" type="ORF">G3I50_00525</name>
</gene>
<evidence type="ECO:0000256" key="1">
    <source>
        <dbReference type="SAM" id="MobiDB-lite"/>
    </source>
</evidence>
<feature type="non-terminal residue" evidence="2">
    <location>
        <position position="1"/>
    </location>
</feature>
<feature type="compositionally biased region" description="Basic and acidic residues" evidence="1">
    <location>
        <begin position="18"/>
        <end position="30"/>
    </location>
</feature>
<dbReference type="GO" id="GO:0016740">
    <property type="term" value="F:transferase activity"/>
    <property type="evidence" value="ECO:0007669"/>
    <property type="project" value="UniProtKB-KW"/>
</dbReference>
<evidence type="ECO:0000313" key="2">
    <source>
        <dbReference type="EMBL" id="NEC16768.1"/>
    </source>
</evidence>
<keyword evidence="2" id="KW-0808">Transferase</keyword>
<dbReference type="EMBL" id="JAAGMP010000015">
    <property type="protein sequence ID" value="NEC16768.1"/>
    <property type="molecule type" value="Genomic_DNA"/>
</dbReference>